<dbReference type="GO" id="GO:0045259">
    <property type="term" value="C:proton-transporting ATP synthase complex"/>
    <property type="evidence" value="ECO:0007669"/>
    <property type="project" value="UniProtKB-KW"/>
</dbReference>
<dbReference type="InterPro" id="IPR000568">
    <property type="entry name" value="ATP_synth_F0_asu"/>
</dbReference>
<dbReference type="AlphaFoldDB" id="A0A921IJS2"/>
<feature type="transmembrane region" description="Helical" evidence="11">
    <location>
        <begin position="223"/>
        <end position="245"/>
    </location>
</feature>
<dbReference type="CDD" id="cd00310">
    <property type="entry name" value="ATP-synt_Fo_a_6"/>
    <property type="match status" value="1"/>
</dbReference>
<name>A0A921IJS2_9FIRM</name>
<evidence type="ECO:0000256" key="4">
    <source>
        <dbReference type="ARBA" id="ARBA00022547"/>
    </source>
</evidence>
<keyword evidence="10" id="KW-0066">ATP synthesis</keyword>
<dbReference type="GO" id="GO:0046933">
    <property type="term" value="F:proton-transporting ATP synthase activity, rotational mechanism"/>
    <property type="evidence" value="ECO:0007669"/>
    <property type="project" value="TreeGrafter"/>
</dbReference>
<keyword evidence="9 11" id="KW-0472">Membrane</keyword>
<reference evidence="12" key="2">
    <citation type="submission" date="2021-09" db="EMBL/GenBank/DDBJ databases">
        <authorList>
            <person name="Gilroy R."/>
        </authorList>
    </citation>
    <scope>NUCLEOTIDE SEQUENCE</scope>
    <source>
        <strain evidence="12">ChiBcec21-2208</strain>
    </source>
</reference>
<keyword evidence="4" id="KW-0138">CF(0)</keyword>
<comment type="caution">
    <text evidence="12">The sequence shown here is derived from an EMBL/GenBank/DDBJ whole genome shotgun (WGS) entry which is preliminary data.</text>
</comment>
<evidence type="ECO:0000256" key="2">
    <source>
        <dbReference type="ARBA" id="ARBA00006810"/>
    </source>
</evidence>
<dbReference type="Pfam" id="PF00119">
    <property type="entry name" value="ATP-synt_A"/>
    <property type="match status" value="1"/>
</dbReference>
<comment type="subcellular location">
    <subcellularLocation>
        <location evidence="1">Membrane</location>
        <topology evidence="1">Multi-pass membrane protein</topology>
    </subcellularLocation>
</comment>
<feature type="transmembrane region" description="Helical" evidence="11">
    <location>
        <begin position="196"/>
        <end position="214"/>
    </location>
</feature>
<evidence type="ECO:0000256" key="11">
    <source>
        <dbReference type="SAM" id="Phobius"/>
    </source>
</evidence>
<feature type="transmembrane region" description="Helical" evidence="11">
    <location>
        <begin position="6"/>
        <end position="39"/>
    </location>
</feature>
<proteinExistence type="inferred from homology"/>
<dbReference type="InterPro" id="IPR045082">
    <property type="entry name" value="ATP_syn_F0_a_bact/chloroplast"/>
</dbReference>
<evidence type="ECO:0000256" key="7">
    <source>
        <dbReference type="ARBA" id="ARBA00022989"/>
    </source>
</evidence>
<keyword evidence="7 11" id="KW-1133">Transmembrane helix</keyword>
<dbReference type="InterPro" id="IPR035908">
    <property type="entry name" value="F0_ATP_A_sf"/>
</dbReference>
<dbReference type="Proteomes" id="UP000782880">
    <property type="component" value="Unassembled WGS sequence"/>
</dbReference>
<dbReference type="PANTHER" id="PTHR42823:SF3">
    <property type="entry name" value="ATP SYNTHASE SUBUNIT A, CHLOROPLASTIC"/>
    <property type="match status" value="1"/>
</dbReference>
<protein>
    <submittedName>
        <fullName evidence="12">F0F1 ATP synthase subunit A</fullName>
    </submittedName>
</protein>
<evidence type="ECO:0000256" key="6">
    <source>
        <dbReference type="ARBA" id="ARBA00022781"/>
    </source>
</evidence>
<feature type="transmembrane region" description="Helical" evidence="11">
    <location>
        <begin position="167"/>
        <end position="190"/>
    </location>
</feature>
<dbReference type="GO" id="GO:0042777">
    <property type="term" value="P:proton motive force-driven plasma membrane ATP synthesis"/>
    <property type="evidence" value="ECO:0007669"/>
    <property type="project" value="TreeGrafter"/>
</dbReference>
<accession>A0A921IJS2</accession>
<evidence type="ECO:0000256" key="5">
    <source>
        <dbReference type="ARBA" id="ARBA00022692"/>
    </source>
</evidence>
<feature type="transmembrane region" description="Helical" evidence="11">
    <location>
        <begin position="111"/>
        <end position="134"/>
    </location>
</feature>
<organism evidence="12 13">
    <name type="scientific">Subdoligranulum variabile</name>
    <dbReference type="NCBI Taxonomy" id="214851"/>
    <lineage>
        <taxon>Bacteria</taxon>
        <taxon>Bacillati</taxon>
        <taxon>Bacillota</taxon>
        <taxon>Clostridia</taxon>
        <taxon>Eubacteriales</taxon>
        <taxon>Oscillospiraceae</taxon>
        <taxon>Subdoligranulum</taxon>
    </lineage>
</organism>
<keyword evidence="5 11" id="KW-0812">Transmembrane</keyword>
<sequence>MNGPKIYFTIPIFGGIPITQTIVSSFVVMVCLCVAGILLGRNLQKRPSRRQVLVEKGVSMLYGMVEDTMGKHNAYWTPYIGALFLSSICGSYIGMTGIFRSATADLSTTVTWALMTSFLCWGCSIKANGFLGWLKGFTEPIVVMTPMNLVSEIAQPISMAFRHFGNIAGGSVLTSLVYSALATVSAVLLGLVGKNIVVSAVVLVIGIALLVSGLREKKMARKIFGVVFIATGILALLGLSGVPYLEVGIPGILSLYFDVFSGGVQALVFSLLTMVYVGNACPPPEEA</sequence>
<evidence type="ECO:0000256" key="10">
    <source>
        <dbReference type="ARBA" id="ARBA00023310"/>
    </source>
</evidence>
<evidence type="ECO:0000256" key="9">
    <source>
        <dbReference type="ARBA" id="ARBA00023136"/>
    </source>
</evidence>
<dbReference type="EMBL" id="DYVE01000221">
    <property type="protein sequence ID" value="HJG28670.1"/>
    <property type="molecule type" value="Genomic_DNA"/>
</dbReference>
<keyword evidence="6" id="KW-0375">Hydrogen ion transport</keyword>
<gene>
    <name evidence="12" type="ORF">K8V20_08530</name>
</gene>
<feature type="transmembrane region" description="Helical" evidence="11">
    <location>
        <begin position="79"/>
        <end position="99"/>
    </location>
</feature>
<reference evidence="12" key="1">
    <citation type="journal article" date="2021" name="PeerJ">
        <title>Extensive microbial diversity within the chicken gut microbiome revealed by metagenomics and culture.</title>
        <authorList>
            <person name="Gilroy R."/>
            <person name="Ravi A."/>
            <person name="Getino M."/>
            <person name="Pursley I."/>
            <person name="Horton D.L."/>
            <person name="Alikhan N.F."/>
            <person name="Baker D."/>
            <person name="Gharbi K."/>
            <person name="Hall N."/>
            <person name="Watson M."/>
            <person name="Adriaenssens E.M."/>
            <person name="Foster-Nyarko E."/>
            <person name="Jarju S."/>
            <person name="Secka A."/>
            <person name="Antonio M."/>
            <person name="Oren A."/>
            <person name="Chaudhuri R.R."/>
            <person name="La Ragione R."/>
            <person name="Hildebrand F."/>
            <person name="Pallen M.J."/>
        </authorList>
    </citation>
    <scope>NUCLEOTIDE SEQUENCE</scope>
    <source>
        <strain evidence="12">ChiBcec21-2208</strain>
    </source>
</reference>
<evidence type="ECO:0000256" key="3">
    <source>
        <dbReference type="ARBA" id="ARBA00022448"/>
    </source>
</evidence>
<evidence type="ECO:0000256" key="1">
    <source>
        <dbReference type="ARBA" id="ARBA00004141"/>
    </source>
</evidence>
<dbReference type="Gene3D" id="1.20.120.220">
    <property type="entry name" value="ATP synthase, F0 complex, subunit A"/>
    <property type="match status" value="1"/>
</dbReference>
<evidence type="ECO:0000313" key="12">
    <source>
        <dbReference type="EMBL" id="HJG28670.1"/>
    </source>
</evidence>
<keyword evidence="8" id="KW-0406">Ion transport</keyword>
<keyword evidence="3" id="KW-0813">Transport</keyword>
<dbReference type="PANTHER" id="PTHR42823">
    <property type="entry name" value="ATP SYNTHASE SUBUNIT A, CHLOROPLASTIC"/>
    <property type="match status" value="1"/>
</dbReference>
<dbReference type="SUPFAM" id="SSF81336">
    <property type="entry name" value="F1F0 ATP synthase subunit A"/>
    <property type="match status" value="1"/>
</dbReference>
<feature type="transmembrane region" description="Helical" evidence="11">
    <location>
        <begin position="251"/>
        <end position="277"/>
    </location>
</feature>
<evidence type="ECO:0000256" key="8">
    <source>
        <dbReference type="ARBA" id="ARBA00023065"/>
    </source>
</evidence>
<dbReference type="GO" id="GO:0005886">
    <property type="term" value="C:plasma membrane"/>
    <property type="evidence" value="ECO:0007669"/>
    <property type="project" value="TreeGrafter"/>
</dbReference>
<evidence type="ECO:0000313" key="13">
    <source>
        <dbReference type="Proteomes" id="UP000782880"/>
    </source>
</evidence>
<comment type="similarity">
    <text evidence="2">Belongs to the ATPase A chain family.</text>
</comment>